<evidence type="ECO:0000256" key="1">
    <source>
        <dbReference type="SAM" id="MobiDB-lite"/>
    </source>
</evidence>
<feature type="region of interest" description="Disordered" evidence="1">
    <location>
        <begin position="215"/>
        <end position="236"/>
    </location>
</feature>
<gene>
    <name evidence="2" type="ORF">SAMN05216382_1369</name>
</gene>
<feature type="compositionally biased region" description="Polar residues" evidence="1">
    <location>
        <begin position="221"/>
        <end position="230"/>
    </location>
</feature>
<dbReference type="AlphaFoldDB" id="A0A1H7M343"/>
<dbReference type="EMBL" id="FNZZ01000002">
    <property type="protein sequence ID" value="SEL05509.1"/>
    <property type="molecule type" value="Genomic_DNA"/>
</dbReference>
<sequence>MRRPLIARIVGGALLLGIASAAIVPVAQADALQQQLLAAMRATLGDGFAFRQTTVVERTGAERKVLVEQFDPRRAGAARWSLVSVDGHAPSDKDLSGWRKIKRDHVPSYAENAKWFGAPATRTDAGGVTTYRFARLPAGTLKIGSHDASADTQAEAIVNTRAAVPFVERVRFNTNKPFRMMLVASVQSLSADARYTALAGGLVVPASVSSRTAGSLMGKSGTLSTQTTFDQVRPAR</sequence>
<name>A0A1H7M343_9SPHN</name>
<dbReference type="RefSeq" id="WP_093004589.1">
    <property type="nucleotide sequence ID" value="NZ_FNZZ01000002.1"/>
</dbReference>
<dbReference type="Proteomes" id="UP000199214">
    <property type="component" value="Unassembled WGS sequence"/>
</dbReference>
<keyword evidence="3" id="KW-1185">Reference proteome</keyword>
<dbReference type="STRING" id="1855283.SAMN05216382_1369"/>
<protein>
    <recommendedName>
        <fullName evidence="4">Outer membrane lipoprotein-sorting protein</fullName>
    </recommendedName>
</protein>
<organism evidence="2 3">
    <name type="scientific">Sphingomonas palmae</name>
    <dbReference type="NCBI Taxonomy" id="1855283"/>
    <lineage>
        <taxon>Bacteria</taxon>
        <taxon>Pseudomonadati</taxon>
        <taxon>Pseudomonadota</taxon>
        <taxon>Alphaproteobacteria</taxon>
        <taxon>Sphingomonadales</taxon>
        <taxon>Sphingomonadaceae</taxon>
        <taxon>Sphingomonas</taxon>
    </lineage>
</organism>
<evidence type="ECO:0008006" key="4">
    <source>
        <dbReference type="Google" id="ProtNLM"/>
    </source>
</evidence>
<evidence type="ECO:0000313" key="2">
    <source>
        <dbReference type="EMBL" id="SEL05509.1"/>
    </source>
</evidence>
<evidence type="ECO:0000313" key="3">
    <source>
        <dbReference type="Proteomes" id="UP000199214"/>
    </source>
</evidence>
<dbReference type="OrthoDB" id="193602at2"/>
<accession>A0A1H7M343</accession>
<reference evidence="3" key="1">
    <citation type="submission" date="2016-10" db="EMBL/GenBank/DDBJ databases">
        <authorList>
            <person name="Varghese N."/>
            <person name="Submissions S."/>
        </authorList>
    </citation>
    <scope>NUCLEOTIDE SEQUENCE [LARGE SCALE GENOMIC DNA]</scope>
    <source>
        <strain evidence="3">JS21-1</strain>
    </source>
</reference>
<proteinExistence type="predicted"/>